<dbReference type="PANTHER" id="PTHR33908:SF11">
    <property type="entry name" value="MEMBRANE PROTEIN"/>
    <property type="match status" value="1"/>
</dbReference>
<dbReference type="InterPro" id="IPR038731">
    <property type="entry name" value="RgtA/B/C-like"/>
</dbReference>
<evidence type="ECO:0000313" key="11">
    <source>
        <dbReference type="Proteomes" id="UP000760480"/>
    </source>
</evidence>
<keyword evidence="6 8" id="KW-1133">Transmembrane helix</keyword>
<keyword evidence="3" id="KW-0328">Glycosyltransferase</keyword>
<evidence type="ECO:0000256" key="8">
    <source>
        <dbReference type="SAM" id="Phobius"/>
    </source>
</evidence>
<keyword evidence="4" id="KW-0808">Transferase</keyword>
<evidence type="ECO:0000256" key="4">
    <source>
        <dbReference type="ARBA" id="ARBA00022679"/>
    </source>
</evidence>
<sequence>MWVLIYSIILRFSYLGVPELFYEEAYYWNYAKHLDIGYLDHPPMVAWIIALFTNLMGDNEFAVRFGAFICWFMTAAFLYKLTGLVYNKTKNIQAVLLIAVLPAYFAVGWAMTPDAPLIASWAMALLFFFIEH</sequence>
<evidence type="ECO:0000256" key="5">
    <source>
        <dbReference type="ARBA" id="ARBA00022692"/>
    </source>
</evidence>
<dbReference type="PANTHER" id="PTHR33908">
    <property type="entry name" value="MANNOSYLTRANSFERASE YKCB-RELATED"/>
    <property type="match status" value="1"/>
</dbReference>
<comment type="subcellular location">
    <subcellularLocation>
        <location evidence="1">Cell membrane</location>
        <topology evidence="1">Multi-pass membrane protein</topology>
    </subcellularLocation>
</comment>
<protein>
    <submittedName>
        <fullName evidence="10">Glycosyltransferase family 39 protein</fullName>
    </submittedName>
</protein>
<gene>
    <name evidence="10" type="ORF">E4P82_14430</name>
</gene>
<dbReference type="Pfam" id="PF13231">
    <property type="entry name" value="PMT_2"/>
    <property type="match status" value="1"/>
</dbReference>
<evidence type="ECO:0000256" key="1">
    <source>
        <dbReference type="ARBA" id="ARBA00004651"/>
    </source>
</evidence>
<keyword evidence="7 8" id="KW-0472">Membrane</keyword>
<evidence type="ECO:0000256" key="7">
    <source>
        <dbReference type="ARBA" id="ARBA00023136"/>
    </source>
</evidence>
<evidence type="ECO:0000256" key="6">
    <source>
        <dbReference type="ARBA" id="ARBA00022989"/>
    </source>
</evidence>
<keyword evidence="5 8" id="KW-0812">Transmembrane</keyword>
<dbReference type="InterPro" id="IPR050297">
    <property type="entry name" value="LipidA_mod_glycosyltrf_83"/>
</dbReference>
<dbReference type="EMBL" id="SPMZ01000043">
    <property type="protein sequence ID" value="NMQ20285.1"/>
    <property type="molecule type" value="Genomic_DNA"/>
</dbReference>
<keyword evidence="2" id="KW-1003">Cell membrane</keyword>
<evidence type="ECO:0000256" key="3">
    <source>
        <dbReference type="ARBA" id="ARBA00022676"/>
    </source>
</evidence>
<evidence type="ECO:0000259" key="9">
    <source>
        <dbReference type="Pfam" id="PF13231"/>
    </source>
</evidence>
<feature type="transmembrane region" description="Helical" evidence="8">
    <location>
        <begin position="91"/>
        <end position="109"/>
    </location>
</feature>
<dbReference type="RefSeq" id="WP_169249550.1">
    <property type="nucleotide sequence ID" value="NZ_SPMZ01000043.1"/>
</dbReference>
<accession>A0ABX1TPF2</accession>
<proteinExistence type="predicted"/>
<evidence type="ECO:0000256" key="2">
    <source>
        <dbReference type="ARBA" id="ARBA00022475"/>
    </source>
</evidence>
<feature type="transmembrane region" description="Helical" evidence="8">
    <location>
        <begin position="61"/>
        <end position="79"/>
    </location>
</feature>
<keyword evidence="11" id="KW-1185">Reference proteome</keyword>
<organism evidence="10 11">
    <name type="scientific">Candidatus Competibacter phosphatis</name>
    <dbReference type="NCBI Taxonomy" id="221280"/>
    <lineage>
        <taxon>Bacteria</taxon>
        <taxon>Pseudomonadati</taxon>
        <taxon>Pseudomonadota</taxon>
        <taxon>Gammaproteobacteria</taxon>
        <taxon>Candidatus Competibacteraceae</taxon>
        <taxon>Candidatus Competibacter</taxon>
    </lineage>
</organism>
<comment type="caution">
    <text evidence="10">The sequence shown here is derived from an EMBL/GenBank/DDBJ whole genome shotgun (WGS) entry which is preliminary data.</text>
</comment>
<evidence type="ECO:0000313" key="10">
    <source>
        <dbReference type="EMBL" id="NMQ20285.1"/>
    </source>
</evidence>
<dbReference type="Proteomes" id="UP000760480">
    <property type="component" value="Unassembled WGS sequence"/>
</dbReference>
<reference evidence="10 11" key="1">
    <citation type="submission" date="2019-03" db="EMBL/GenBank/DDBJ databases">
        <title>Metabolic reconstructions from genomes of highly enriched 'Candidatus Accumulibacter' and 'Candidatus Competibacter' bioreactor populations.</title>
        <authorList>
            <person name="Annavajhala M.K."/>
            <person name="Welles L."/>
            <person name="Abbas B."/>
            <person name="Sorokin D."/>
            <person name="Park H."/>
            <person name="Van Loosdrecht M."/>
            <person name="Chandran K."/>
        </authorList>
    </citation>
    <scope>NUCLEOTIDE SEQUENCE [LARGE SCALE GENOMIC DNA]</scope>
    <source>
        <strain evidence="10 11">SBR_G</strain>
    </source>
</reference>
<feature type="domain" description="Glycosyltransferase RgtA/B/C/D-like" evidence="9">
    <location>
        <begin position="40"/>
        <end position="129"/>
    </location>
</feature>
<name>A0ABX1TPF2_9GAMM</name>